<accession>A0A0A2BYQ1</accession>
<proteinExistence type="predicted"/>
<dbReference type="PANTHER" id="PTHR33514:SF13">
    <property type="entry name" value="PROTEIN ABCI12, CHLOROPLASTIC"/>
    <property type="match status" value="1"/>
</dbReference>
<gene>
    <name evidence="6" type="ORF">EV03_1589</name>
</gene>
<evidence type="ECO:0000256" key="5">
    <source>
        <dbReference type="SAM" id="Phobius"/>
    </source>
</evidence>
<keyword evidence="3 5" id="KW-1133">Transmembrane helix</keyword>
<feature type="transmembrane region" description="Helical" evidence="5">
    <location>
        <begin position="31"/>
        <end position="62"/>
    </location>
</feature>
<dbReference type="AlphaFoldDB" id="A0A0A2BYQ1"/>
<comment type="subcellular location">
    <subcellularLocation>
        <location evidence="1">Membrane</location>
        <topology evidence="1">Multi-pass membrane protein</topology>
    </subcellularLocation>
</comment>
<keyword evidence="2 5" id="KW-0812">Transmembrane</keyword>
<evidence type="ECO:0000256" key="3">
    <source>
        <dbReference type="ARBA" id="ARBA00022989"/>
    </source>
</evidence>
<dbReference type="PANTHER" id="PTHR33514">
    <property type="entry name" value="PROTEIN ABCI12, CHLOROPLASTIC"/>
    <property type="match status" value="1"/>
</dbReference>
<organism evidence="6 7">
    <name type="scientific">Prochlorococcus marinus str. PAC1</name>
    <dbReference type="NCBI Taxonomy" id="59924"/>
    <lineage>
        <taxon>Bacteria</taxon>
        <taxon>Bacillati</taxon>
        <taxon>Cyanobacteriota</taxon>
        <taxon>Cyanophyceae</taxon>
        <taxon>Synechococcales</taxon>
        <taxon>Prochlorococcaceae</taxon>
        <taxon>Prochlorococcus</taxon>
    </lineage>
</organism>
<evidence type="ECO:0000313" key="7">
    <source>
        <dbReference type="Proteomes" id="UP000030392"/>
    </source>
</evidence>
<dbReference type="EMBL" id="JNAX01000015">
    <property type="protein sequence ID" value="KGG19211.1"/>
    <property type="molecule type" value="Genomic_DNA"/>
</dbReference>
<evidence type="ECO:0000256" key="4">
    <source>
        <dbReference type="ARBA" id="ARBA00023136"/>
    </source>
</evidence>
<evidence type="ECO:0000313" key="6">
    <source>
        <dbReference type="EMBL" id="KGG19211.1"/>
    </source>
</evidence>
<dbReference type="CDD" id="cd16914">
    <property type="entry name" value="EcfT"/>
    <property type="match status" value="1"/>
</dbReference>
<name>A0A0A2BYQ1_PROMR</name>
<protein>
    <submittedName>
        <fullName evidence="6">Transmembrane component of ECF transporter energizing module</fullName>
    </submittedName>
</protein>
<evidence type="ECO:0000256" key="2">
    <source>
        <dbReference type="ARBA" id="ARBA00022692"/>
    </source>
</evidence>
<keyword evidence="4 5" id="KW-0472">Membrane</keyword>
<dbReference type="RefSeq" id="WP_036906734.1">
    <property type="nucleotide sequence ID" value="NZ_CP138967.1"/>
</dbReference>
<evidence type="ECO:0000256" key="1">
    <source>
        <dbReference type="ARBA" id="ARBA00004141"/>
    </source>
</evidence>
<reference evidence="7" key="1">
    <citation type="journal article" date="2014" name="Sci. Data">
        <title>Genomes of diverse isolates of the marine cyanobacterium Prochlorococcus.</title>
        <authorList>
            <person name="Biller S."/>
            <person name="Berube P."/>
            <person name="Thompson J."/>
            <person name="Kelly L."/>
            <person name="Roggensack S."/>
            <person name="Awad L."/>
            <person name="Roache-Johnson K."/>
            <person name="Ding H."/>
            <person name="Giovannoni S.J."/>
            <person name="Moore L.R."/>
            <person name="Chisholm S.W."/>
        </authorList>
    </citation>
    <scope>NUCLEOTIDE SEQUENCE [LARGE SCALE GENOMIC DNA]</scope>
    <source>
        <strain evidence="7">PAC1</strain>
    </source>
</reference>
<feature type="transmembrane region" description="Helical" evidence="5">
    <location>
        <begin position="280"/>
        <end position="303"/>
    </location>
</feature>
<comment type="caution">
    <text evidence="6">The sequence shown here is derived from an EMBL/GenBank/DDBJ whole genome shotgun (WGS) entry which is preliminary data.</text>
</comment>
<dbReference type="Proteomes" id="UP000030392">
    <property type="component" value="Unassembled WGS sequence"/>
</dbReference>
<feature type="transmembrane region" description="Helical" evidence="5">
    <location>
        <begin position="68"/>
        <end position="91"/>
    </location>
</feature>
<dbReference type="InterPro" id="IPR003339">
    <property type="entry name" value="ABC/ECF_trnsptr_transmembrane"/>
</dbReference>
<dbReference type="Pfam" id="PF02361">
    <property type="entry name" value="CbiQ"/>
    <property type="match status" value="1"/>
</dbReference>
<dbReference type="GO" id="GO:0005886">
    <property type="term" value="C:plasma membrane"/>
    <property type="evidence" value="ECO:0007669"/>
    <property type="project" value="UniProtKB-ARBA"/>
</dbReference>
<sequence>MDWLKKIPIGQYVSGKSSWLRVIDPRIKLSWILLFLLTPILANSLWRISIAFVLLLITFLSFLPPRVWWRSLVFLLAFSLVIGSLSIVLPASQSSFALPIRASDEIPGAIILTRSWEIFRLGPIDFGGISLGPLIIDRRSAELGIKTSTLIFTVIHSVNLILITTPPEDLVWAIRWFFAPLTLLGFPLEKLSFQLLLALRFLPLVQEELQNLFRSIGVRAIDFKKFGLKNSLGLFVTLGERLLSNILLRAEQGADSLMSRQGLWLSSEQLRPNIVINPKYLWINISSIFLLLIAISLRCLYGTS</sequence>